<dbReference type="InterPro" id="IPR002048">
    <property type="entry name" value="EF_hand_dom"/>
</dbReference>
<accession>A0A8B8C7A5</accession>
<dbReference type="OrthoDB" id="6137504at2759"/>
<dbReference type="AlphaFoldDB" id="A0A8B8C7A5"/>
<gene>
    <name evidence="4" type="primary">LOC111116041</name>
</gene>
<keyword evidence="1" id="KW-0732">Signal</keyword>
<dbReference type="PROSITE" id="PS50222">
    <property type="entry name" value="EF_HAND_2"/>
    <property type="match status" value="1"/>
</dbReference>
<proteinExistence type="predicted"/>
<dbReference type="GeneID" id="111116041"/>
<dbReference type="RefSeq" id="XP_022310716.1">
    <property type="nucleotide sequence ID" value="XM_022455008.1"/>
</dbReference>
<dbReference type="GO" id="GO:0005509">
    <property type="term" value="F:calcium ion binding"/>
    <property type="evidence" value="ECO:0007669"/>
    <property type="project" value="InterPro"/>
</dbReference>
<name>A0A8B8C7A5_CRAVI</name>
<evidence type="ECO:0000313" key="3">
    <source>
        <dbReference type="Proteomes" id="UP000694844"/>
    </source>
</evidence>
<evidence type="ECO:0000259" key="2">
    <source>
        <dbReference type="PROSITE" id="PS50222"/>
    </source>
</evidence>
<feature type="signal peptide" evidence="1">
    <location>
        <begin position="1"/>
        <end position="22"/>
    </location>
</feature>
<sequence>MKELTKILSITVVFVIVAVSRSQKLKLSLEHEVGRWNFKGWGSTDFKGGWGGGIGVGFRFKRSTHAIPHTYNVLIQANQCLFDVYDENGDEIITLEEMTRLFEDKELGANLYEDLHMFKDTPGVTKSVFNERVSSVINGCKSTTDARP</sequence>
<feature type="chain" id="PRO_5034973558" evidence="1">
    <location>
        <begin position="23"/>
        <end position="148"/>
    </location>
</feature>
<feature type="domain" description="EF-hand" evidence="2">
    <location>
        <begin position="73"/>
        <end position="108"/>
    </location>
</feature>
<evidence type="ECO:0000313" key="4">
    <source>
        <dbReference type="RefSeq" id="XP_022310716.1"/>
    </source>
</evidence>
<organism evidence="3 4">
    <name type="scientific">Crassostrea virginica</name>
    <name type="common">Eastern oyster</name>
    <dbReference type="NCBI Taxonomy" id="6565"/>
    <lineage>
        <taxon>Eukaryota</taxon>
        <taxon>Metazoa</taxon>
        <taxon>Spiralia</taxon>
        <taxon>Lophotrochozoa</taxon>
        <taxon>Mollusca</taxon>
        <taxon>Bivalvia</taxon>
        <taxon>Autobranchia</taxon>
        <taxon>Pteriomorphia</taxon>
        <taxon>Ostreida</taxon>
        <taxon>Ostreoidea</taxon>
        <taxon>Ostreidae</taxon>
        <taxon>Crassostrea</taxon>
    </lineage>
</organism>
<dbReference type="Proteomes" id="UP000694844">
    <property type="component" value="Chromosome 9"/>
</dbReference>
<evidence type="ECO:0000256" key="1">
    <source>
        <dbReference type="SAM" id="SignalP"/>
    </source>
</evidence>
<reference evidence="4" key="1">
    <citation type="submission" date="2025-08" db="UniProtKB">
        <authorList>
            <consortium name="RefSeq"/>
        </authorList>
    </citation>
    <scope>IDENTIFICATION</scope>
    <source>
        <tissue evidence="4">Whole sample</tissue>
    </source>
</reference>
<dbReference type="KEGG" id="cvn:111116041"/>
<keyword evidence="3" id="KW-1185">Reference proteome</keyword>
<protein>
    <submittedName>
        <fullName evidence="4">Uncharacterized protein LOC111116041</fullName>
    </submittedName>
</protein>